<dbReference type="PANTHER" id="PTHR30250">
    <property type="entry name" value="PST FAMILY PREDICTED COLANIC ACID TRANSPORTER"/>
    <property type="match status" value="1"/>
</dbReference>
<dbReference type="GO" id="GO:0005886">
    <property type="term" value="C:plasma membrane"/>
    <property type="evidence" value="ECO:0007669"/>
    <property type="project" value="UniProtKB-SubCell"/>
</dbReference>
<feature type="transmembrane region" description="Helical" evidence="7">
    <location>
        <begin position="91"/>
        <end position="111"/>
    </location>
</feature>
<protein>
    <submittedName>
        <fullName evidence="8">O-antigen/teichoic acid export membrane protein</fullName>
    </submittedName>
</protein>
<dbReference type="Pfam" id="PF13440">
    <property type="entry name" value="Polysacc_synt_3"/>
    <property type="match status" value="1"/>
</dbReference>
<sequence length="511" mass="55666">MNQNPESHSQGRKGLAEKAISGAKWTYIGTAVKVVAQFLGQILLSRILGPTSVGQFAYAFLVVSLVTLILEMGLGSALVQRPVLDRRTIGIVTSRLTIVGTVGALVQWYFAELIAVKVFNQPSAIDVIQAMSGSYIVSALSVPLIAQLRREMAFREIQRSQTYSYLVSYLLIGVAAAALGAGVWSLVIAWYSNLVLQLILLVRALPQSISFAMPFQRIGVEVYGIFIVSTNIINWLIDSLPSFLVGRFWGTTSLGLYNTSSNLVRAPANHLVTALQQILFATVSRLQRDDRVSVLAYKIAVSVVLSVALPLFLYIALASNLIVSFLLGSKWEGAALLLQPLSLAMIPHALMAIAGPVLNGKGNPERELIAQSVSLLVILFLFSACVGYPVDVLAWGVFVGFLIRSLLMTYVVTRNLGLTFRSVCGVFFPPLMIGFVFFVASIISLGFMGEAGMAEVSILLLSFLFSMVACLVALTLVPRVFVTQEIAWLLKRIFGSHKSRVLNRISSRAWL</sequence>
<feature type="transmembrane region" description="Helical" evidence="7">
    <location>
        <begin position="163"/>
        <end position="182"/>
    </location>
</feature>
<evidence type="ECO:0000313" key="8">
    <source>
        <dbReference type="EMBL" id="RZS58199.1"/>
    </source>
</evidence>
<dbReference type="EMBL" id="SGWV01000007">
    <property type="protein sequence ID" value="RZS58199.1"/>
    <property type="molecule type" value="Genomic_DNA"/>
</dbReference>
<evidence type="ECO:0000256" key="3">
    <source>
        <dbReference type="ARBA" id="ARBA00022475"/>
    </source>
</evidence>
<accession>A0A4Q7LWM7</accession>
<keyword evidence="3" id="KW-1003">Cell membrane</keyword>
<feature type="transmembrane region" description="Helical" evidence="7">
    <location>
        <begin position="218"/>
        <end position="237"/>
    </location>
</feature>
<organism evidence="8 9">
    <name type="scientific">Sphaerotilus mobilis</name>
    <dbReference type="NCBI Taxonomy" id="47994"/>
    <lineage>
        <taxon>Bacteria</taxon>
        <taxon>Pseudomonadati</taxon>
        <taxon>Pseudomonadota</taxon>
        <taxon>Betaproteobacteria</taxon>
        <taxon>Burkholderiales</taxon>
        <taxon>Sphaerotilaceae</taxon>
        <taxon>Sphaerotilus</taxon>
    </lineage>
</organism>
<gene>
    <name evidence="8" type="ORF">EV685_0480</name>
</gene>
<evidence type="ECO:0000256" key="4">
    <source>
        <dbReference type="ARBA" id="ARBA00022692"/>
    </source>
</evidence>
<evidence type="ECO:0000256" key="1">
    <source>
        <dbReference type="ARBA" id="ARBA00004651"/>
    </source>
</evidence>
<dbReference type="PANTHER" id="PTHR30250:SF10">
    <property type="entry name" value="LIPOPOLYSACCHARIDE BIOSYNTHESIS PROTEIN WZXC"/>
    <property type="match status" value="1"/>
</dbReference>
<feature type="transmembrane region" description="Helical" evidence="7">
    <location>
        <begin position="123"/>
        <end position="142"/>
    </location>
</feature>
<dbReference type="RefSeq" id="WP_165396691.1">
    <property type="nucleotide sequence ID" value="NZ_SGWV01000007.1"/>
</dbReference>
<feature type="transmembrane region" description="Helical" evidence="7">
    <location>
        <begin position="459"/>
        <end position="482"/>
    </location>
</feature>
<evidence type="ECO:0000256" key="7">
    <source>
        <dbReference type="SAM" id="Phobius"/>
    </source>
</evidence>
<evidence type="ECO:0000313" key="9">
    <source>
        <dbReference type="Proteomes" id="UP000293433"/>
    </source>
</evidence>
<feature type="transmembrane region" description="Helical" evidence="7">
    <location>
        <begin position="425"/>
        <end position="447"/>
    </location>
</feature>
<comment type="caution">
    <text evidence="8">The sequence shown here is derived from an EMBL/GenBank/DDBJ whole genome shotgun (WGS) entry which is preliminary data.</text>
</comment>
<reference evidence="8 9" key="1">
    <citation type="submission" date="2019-02" db="EMBL/GenBank/DDBJ databases">
        <title>Genomic Encyclopedia of Type Strains, Phase IV (KMG-IV): sequencing the most valuable type-strain genomes for metagenomic binning, comparative biology and taxonomic classification.</title>
        <authorList>
            <person name="Goeker M."/>
        </authorList>
    </citation>
    <scope>NUCLEOTIDE SEQUENCE [LARGE SCALE GENOMIC DNA]</scope>
    <source>
        <strain evidence="8 9">DSM 10617</strain>
    </source>
</reference>
<keyword evidence="4 7" id="KW-0812">Transmembrane</keyword>
<evidence type="ECO:0000256" key="5">
    <source>
        <dbReference type="ARBA" id="ARBA00022989"/>
    </source>
</evidence>
<evidence type="ECO:0000256" key="6">
    <source>
        <dbReference type="ARBA" id="ARBA00023136"/>
    </source>
</evidence>
<name>A0A4Q7LWM7_9BURK</name>
<feature type="transmembrane region" description="Helical" evidence="7">
    <location>
        <begin position="395"/>
        <end position="413"/>
    </location>
</feature>
<feature type="transmembrane region" description="Helical" evidence="7">
    <location>
        <begin position="295"/>
        <end position="317"/>
    </location>
</feature>
<keyword evidence="9" id="KW-1185">Reference proteome</keyword>
<proteinExistence type="inferred from homology"/>
<keyword evidence="5 7" id="KW-1133">Transmembrane helix</keyword>
<dbReference type="Proteomes" id="UP000293433">
    <property type="component" value="Unassembled WGS sequence"/>
</dbReference>
<comment type="similarity">
    <text evidence="2">Belongs to the polysaccharide synthase family.</text>
</comment>
<feature type="transmembrane region" description="Helical" evidence="7">
    <location>
        <begin position="56"/>
        <end position="79"/>
    </location>
</feature>
<feature type="transmembrane region" description="Helical" evidence="7">
    <location>
        <begin position="337"/>
        <end position="357"/>
    </location>
</feature>
<comment type="subcellular location">
    <subcellularLocation>
        <location evidence="1">Cell membrane</location>
        <topology evidence="1">Multi-pass membrane protein</topology>
    </subcellularLocation>
</comment>
<keyword evidence="6 7" id="KW-0472">Membrane</keyword>
<evidence type="ECO:0000256" key="2">
    <source>
        <dbReference type="ARBA" id="ARBA00007430"/>
    </source>
</evidence>
<dbReference type="InterPro" id="IPR050833">
    <property type="entry name" value="Poly_Biosynth_Transport"/>
</dbReference>
<feature type="transmembrane region" description="Helical" evidence="7">
    <location>
        <begin position="25"/>
        <end position="44"/>
    </location>
</feature>
<dbReference type="AlphaFoldDB" id="A0A4Q7LWM7"/>
<feature type="transmembrane region" description="Helical" evidence="7">
    <location>
        <begin position="369"/>
        <end position="389"/>
    </location>
</feature>